<comment type="caution">
    <text evidence="1">The sequence shown here is derived from an EMBL/GenBank/DDBJ whole genome shotgun (WGS) entry which is preliminary data.</text>
</comment>
<dbReference type="RefSeq" id="WP_134167624.1">
    <property type="nucleotide sequence ID" value="NZ_SODD01000002.1"/>
</dbReference>
<keyword evidence="2" id="KW-1185">Reference proteome</keyword>
<dbReference type="EMBL" id="SODD01000002">
    <property type="protein sequence ID" value="TDW26048.1"/>
    <property type="molecule type" value="Genomic_DNA"/>
</dbReference>
<dbReference type="OrthoDB" id="9553517at2"/>
<gene>
    <name evidence="1" type="ORF">EDD63_10269</name>
</gene>
<organism evidence="1 2">
    <name type="scientific">Breznakia blatticola</name>
    <dbReference type="NCBI Taxonomy" id="1754012"/>
    <lineage>
        <taxon>Bacteria</taxon>
        <taxon>Bacillati</taxon>
        <taxon>Bacillota</taxon>
        <taxon>Erysipelotrichia</taxon>
        <taxon>Erysipelotrichales</taxon>
        <taxon>Erysipelotrichaceae</taxon>
        <taxon>Breznakia</taxon>
    </lineage>
</organism>
<evidence type="ECO:0000313" key="2">
    <source>
        <dbReference type="Proteomes" id="UP000294743"/>
    </source>
</evidence>
<accession>A0A4R8A8Q0</accession>
<reference evidence="1 2" key="1">
    <citation type="submission" date="2019-03" db="EMBL/GenBank/DDBJ databases">
        <title>Genomic Encyclopedia of Type Strains, Phase IV (KMG-IV): sequencing the most valuable type-strain genomes for metagenomic binning, comparative biology and taxonomic classification.</title>
        <authorList>
            <person name="Goeker M."/>
        </authorList>
    </citation>
    <scope>NUCLEOTIDE SEQUENCE [LARGE SCALE GENOMIC DNA]</scope>
    <source>
        <strain evidence="1 2">DSM 28867</strain>
    </source>
</reference>
<protein>
    <submittedName>
        <fullName evidence="1">Uncharacterized protein</fullName>
    </submittedName>
</protein>
<dbReference type="AlphaFoldDB" id="A0A4R8A8Q0"/>
<proteinExistence type="predicted"/>
<evidence type="ECO:0000313" key="1">
    <source>
        <dbReference type="EMBL" id="TDW26048.1"/>
    </source>
</evidence>
<sequence>MKLDEKKKAKEKAILNHVYSDTNYEIIPSERPDFTLKAKNKDEVFGVEITELYLSENHAKAMNLKSQNAEMISPSYERYKQKLLEVIADKNQKSMQYSKDVAYLELVIDDCEKQFINADKDFFTLLKENEEMHQVIAASNFKRVFVLSKYKNAPIVIALEA</sequence>
<name>A0A4R8A8Q0_9FIRM</name>
<dbReference type="Proteomes" id="UP000294743">
    <property type="component" value="Unassembled WGS sequence"/>
</dbReference>